<evidence type="ECO:0000256" key="1">
    <source>
        <dbReference type="SAM" id="MobiDB-lite"/>
    </source>
</evidence>
<dbReference type="InterPro" id="IPR045709">
    <property type="entry name" value="DUF6065"/>
</dbReference>
<dbReference type="Proteomes" id="UP000681075">
    <property type="component" value="Unassembled WGS sequence"/>
</dbReference>
<dbReference type="EMBL" id="BOPV01000001">
    <property type="protein sequence ID" value="GIL40514.1"/>
    <property type="molecule type" value="Genomic_DNA"/>
</dbReference>
<feature type="region of interest" description="Disordered" evidence="1">
    <location>
        <begin position="224"/>
        <end position="252"/>
    </location>
</feature>
<evidence type="ECO:0000313" key="3">
    <source>
        <dbReference type="Proteomes" id="UP000681075"/>
    </source>
</evidence>
<evidence type="ECO:0000313" key="2">
    <source>
        <dbReference type="EMBL" id="GIL40514.1"/>
    </source>
</evidence>
<dbReference type="RefSeq" id="WP_420243612.1">
    <property type="nucleotide sequence ID" value="NZ_BOPV01000001.1"/>
</dbReference>
<dbReference type="AlphaFoldDB" id="A0A8S8XCV0"/>
<name>A0A8S8XCV0_9PROT</name>
<proteinExistence type="predicted"/>
<protein>
    <submittedName>
        <fullName evidence="2">Uncharacterized protein</fullName>
    </submittedName>
</protein>
<accession>A0A8S8XCV0</accession>
<sequence>MSKQKPPELVCYSLTNEAPLLRPAPATRAWMDASPEKYAYRCLPLSIANAHGWELLCPSPFMAEWRGAKGKEGITVTSLSGGPAPAMSHFGSGVLTFHVNALFRTDPGWNLFVGGPVNRPKHGIQALTGIIETDWTVASFTMNWIFTAPGRVTFAEGEPFCFFFPVQRGHLDTIEPRSERIAAVQNRKVYDEYVAWRDGRAKFLAELPVQGSDANEKGWEKTYFQGAKPNGQQGVSDHQTRLRLKPFAPPKP</sequence>
<gene>
    <name evidence="2" type="ORF">TMPK1_27510</name>
</gene>
<organism evidence="2 3">
    <name type="scientific">Roseiterribacter gracilis</name>
    <dbReference type="NCBI Taxonomy" id="2812848"/>
    <lineage>
        <taxon>Bacteria</taxon>
        <taxon>Pseudomonadati</taxon>
        <taxon>Pseudomonadota</taxon>
        <taxon>Alphaproteobacteria</taxon>
        <taxon>Rhodospirillales</taxon>
        <taxon>Roseiterribacteraceae</taxon>
        <taxon>Roseiterribacter</taxon>
    </lineage>
</organism>
<reference evidence="2" key="1">
    <citation type="submission" date="2021-02" db="EMBL/GenBank/DDBJ databases">
        <title>Genome sequence of Rhodospirillales sp. strain TMPK1 isolated from soil.</title>
        <authorList>
            <person name="Nakai R."/>
            <person name="Kusada H."/>
            <person name="Tamaki H."/>
        </authorList>
    </citation>
    <scope>NUCLEOTIDE SEQUENCE</scope>
    <source>
        <strain evidence="2">TMPK1</strain>
    </source>
</reference>
<dbReference type="Pfam" id="PF19541">
    <property type="entry name" value="DUF6065"/>
    <property type="match status" value="1"/>
</dbReference>
<keyword evidence="3" id="KW-1185">Reference proteome</keyword>
<comment type="caution">
    <text evidence="2">The sequence shown here is derived from an EMBL/GenBank/DDBJ whole genome shotgun (WGS) entry which is preliminary data.</text>
</comment>